<dbReference type="Proteomes" id="UP000054164">
    <property type="component" value="Unassembled WGS sequence"/>
</dbReference>
<protein>
    <recommendedName>
        <fullName evidence="6">DAPG hydrolase PhiG domain-containing protein</fullName>
    </recommendedName>
</protein>
<dbReference type="GO" id="GO:0016787">
    <property type="term" value="F:hydrolase activity"/>
    <property type="evidence" value="ECO:0007669"/>
    <property type="project" value="UniProtKB-KW"/>
</dbReference>
<feature type="domain" description="DAPG hydrolase PhiG" evidence="6">
    <location>
        <begin position="47"/>
        <end position="253"/>
    </location>
</feature>
<dbReference type="EMBL" id="DF384213">
    <property type="protein sequence ID" value="GAE02781.1"/>
    <property type="molecule type" value="Genomic_DNA"/>
</dbReference>
<evidence type="ECO:0000256" key="1">
    <source>
        <dbReference type="ARBA" id="ARBA00001947"/>
    </source>
</evidence>
<dbReference type="InterPro" id="IPR041526">
    <property type="entry name" value="DAPG_hydrolase"/>
</dbReference>
<dbReference type="HOGENOM" id="CLU_055313_0_0_9"/>
<evidence type="ECO:0000256" key="4">
    <source>
        <dbReference type="ARBA" id="ARBA00022833"/>
    </source>
</evidence>
<sequence>MSYIKELEDYEKNISYSKYYYIEMAKQPKDSLEKIMKGPIKSQEALTIENKDELLNIGYLDAEVGYCVMDNGTGFISNIIKMPKVTKEMFDWWFAWHGLEPLRYKIWNREDHFGIKTTKRERLLNKNIPIEERIWGVTHTVDEDTGFGSRTIHINFMSPEDMGFDMKLLKQSNVLSIVSGNGDDAVMCHSIRSVEHGIELRSRFWIGYNIVDKKPVKILPEGDKVPLEVAKRLLLHNVKEYSNLAKILPSVYEEEKYKE</sequence>
<evidence type="ECO:0000256" key="3">
    <source>
        <dbReference type="ARBA" id="ARBA00022801"/>
    </source>
</evidence>
<evidence type="ECO:0000259" key="6">
    <source>
        <dbReference type="Pfam" id="PF18089"/>
    </source>
</evidence>
<comment type="cofactor">
    <cofactor evidence="1">
        <name>Zn(2+)</name>
        <dbReference type="ChEBI" id="CHEBI:29105"/>
    </cofactor>
</comment>
<dbReference type="Pfam" id="PF18089">
    <property type="entry name" value="DAPG_hydrolase"/>
    <property type="match status" value="1"/>
</dbReference>
<accession>A0A0S6U356</accession>
<proteinExistence type="inferred from homology"/>
<evidence type="ECO:0000256" key="2">
    <source>
        <dbReference type="ARBA" id="ARBA00022723"/>
    </source>
</evidence>
<comment type="similarity">
    <text evidence="5">Belongs to the DAPG/phloretin hydrolase family.</text>
</comment>
<evidence type="ECO:0000313" key="7">
    <source>
        <dbReference type="EMBL" id="GAE02781.1"/>
    </source>
</evidence>
<reference evidence="7" key="1">
    <citation type="submission" date="2013-10" db="EMBL/GenBank/DDBJ databases">
        <title>Draft genome sequence of Clostridium botulinum type B strain Osaka05.</title>
        <authorList>
            <person name="Sakaguchi Y."/>
            <person name="Hosomi K."/>
            <person name="Uchiyama J."/>
            <person name="Ogura Y."/>
            <person name="Sakaguchi M."/>
            <person name="Kohda T."/>
            <person name="Mukamoto M."/>
            <person name="Misawa N."/>
            <person name="Matsuzaki S."/>
            <person name="Hayashi T."/>
            <person name="Kozaki S."/>
        </authorList>
    </citation>
    <scope>NUCLEOTIDE SEQUENCE</scope>
    <source>
        <strain evidence="7">Osaka05</strain>
    </source>
</reference>
<organism evidence="7">
    <name type="scientific">Clostridium botulinum B str. Osaka05</name>
    <dbReference type="NCBI Taxonomy" id="1407017"/>
    <lineage>
        <taxon>Bacteria</taxon>
        <taxon>Bacillati</taxon>
        <taxon>Bacillota</taxon>
        <taxon>Clostridia</taxon>
        <taxon>Eubacteriales</taxon>
        <taxon>Clostridiaceae</taxon>
        <taxon>Clostridium</taxon>
    </lineage>
</organism>
<gene>
    <name evidence="7" type="ORF">CBO05C_2471</name>
</gene>
<evidence type="ECO:0000256" key="5">
    <source>
        <dbReference type="ARBA" id="ARBA00023459"/>
    </source>
</evidence>
<name>A0A0S6U356_CLOBO</name>
<keyword evidence="2" id="KW-0479">Metal-binding</keyword>
<dbReference type="RefSeq" id="WP_030035561.1">
    <property type="nucleotide sequence ID" value="NZ_DF384213.1"/>
</dbReference>
<keyword evidence="4" id="KW-0862">Zinc</keyword>
<dbReference type="GO" id="GO:0046872">
    <property type="term" value="F:metal ion binding"/>
    <property type="evidence" value="ECO:0007669"/>
    <property type="project" value="UniProtKB-KW"/>
</dbReference>
<dbReference type="AlphaFoldDB" id="A0A0S6U356"/>
<keyword evidence="3" id="KW-0378">Hydrolase</keyword>